<evidence type="ECO:0000313" key="15">
    <source>
        <dbReference type="EMBL" id="KAJ1725939.1"/>
    </source>
</evidence>
<feature type="region of interest" description="Disordered" evidence="14">
    <location>
        <begin position="379"/>
        <end position="398"/>
    </location>
</feature>
<dbReference type="OrthoDB" id="8118055at2759"/>
<proteinExistence type="inferred from homology"/>
<dbReference type="GO" id="GO:0005975">
    <property type="term" value="P:carbohydrate metabolic process"/>
    <property type="evidence" value="ECO:0007669"/>
    <property type="project" value="InterPro"/>
</dbReference>
<comment type="catalytic activity">
    <reaction evidence="8">
        <text>N(4)-(alpha-D-Man-(1-&gt;2)-alpha-D-Man-(1-&gt;2)-alpha-D-Man-(1-&gt;3)-[alpha-D-Man-(1-&gt;3)-[alpha-D-Man-(1-&gt;2)-alpha-D-Man-(1-&gt;6)]-alpha-D-Man-(1-&gt;6)]-beta-D-Man-(1-&gt;4)-beta-D-GlcNAc-(1-&gt;4)-beta-D-GlcNAc)-L-asparaginyl-[protein] (N-glucan mannose isomer 8A1,2,3B1,3) + 3 H2O = N(4)-(alpha-D-Man-(1-&gt;3)-[alpha-D-Man-(1-&gt;3)-[alpha-D-Man-(1-&gt;6)]-alpha-D-Man-(1-&gt;6)]-beta-D-Man-(1-&gt;4)-beta-D-GlcNAc-(1-&gt;4)-beta-D-GlcNAc)-L-asparaginyl-[protein] (N-glucan mannose isomer 5A1,2) + 3 beta-D-mannose</text>
        <dbReference type="Rhea" id="RHEA:56028"/>
        <dbReference type="Rhea" id="RHEA-COMP:14358"/>
        <dbReference type="Rhea" id="RHEA-COMP:14367"/>
        <dbReference type="ChEBI" id="CHEBI:15377"/>
        <dbReference type="ChEBI" id="CHEBI:28563"/>
        <dbReference type="ChEBI" id="CHEBI:59087"/>
        <dbReference type="ChEBI" id="CHEBI:60628"/>
        <dbReference type="EC" id="3.2.1.113"/>
    </reaction>
</comment>
<dbReference type="PANTHER" id="PTHR11742">
    <property type="entry name" value="MANNOSYL-OLIGOSACCHARIDE ALPHA-1,2-MANNOSIDASE-RELATED"/>
    <property type="match status" value="1"/>
</dbReference>
<dbReference type="Proteomes" id="UP001143981">
    <property type="component" value="Unassembled WGS sequence"/>
</dbReference>
<dbReference type="AlphaFoldDB" id="A0A9W8CUC5"/>
<gene>
    <name evidence="15" type="ORF">LPJ61_005532</name>
</gene>
<keyword evidence="13" id="KW-0326">Glycosidase</keyword>
<sequence length="513" mass="57045">VPLRKLLAVLAALLGGACLLSYYGSLSGSGPDARPGPDLRGVNRERQRAVRAAMKHAWSGYRAYAYGKDELQPLTKSYNQRWGSWSITLVDALDTLYLMGMMDEYEDAKRHVQTIDFSKSPAGYRVPVFEMTIRALGGLLGAYELDNDPKLLLKAKQVGDTLAKAFNSPTGLPYSWLDLNYPKSVVDTSLCIAEGGTLQLEFKKLAQLTGDKRYRELAERASEAMENAERPIKGLYPTFIDISSGKYNLYSSYSVGGAADSFYEYLLKQHILHNMRQPKYGQQYVTAVEAIKTKLVGRTQSGMPYLGSITSPDAAVTTAMEHLACFFPGLLALGAQAMDRPQDLGLAEELTRTCYLSYKLTATGLGPEKFQITDRKSPRMLPTRVGTDPGPVVPPSSEEGVRITAIDSRYILRPETIESLFVLYRVTGDTKYQEWGWEIFQSIEKYTKADVGYAAYEDVGKTDPAGNRADSMESFFLAETLKYLYLLFSPTSLLPLNEYVLTTEAHPLRIMPN</sequence>
<dbReference type="InterPro" id="IPR012341">
    <property type="entry name" value="6hp_glycosidase-like_sf"/>
</dbReference>
<evidence type="ECO:0000256" key="12">
    <source>
        <dbReference type="PIRSR" id="PIRSR601382-3"/>
    </source>
</evidence>
<feature type="disulfide bond" evidence="12">
    <location>
        <begin position="325"/>
        <end position="354"/>
    </location>
</feature>
<dbReference type="InterPro" id="IPR001382">
    <property type="entry name" value="Glyco_hydro_47"/>
</dbReference>
<dbReference type="Gene3D" id="1.50.10.10">
    <property type="match status" value="1"/>
</dbReference>
<dbReference type="GO" id="GO:0036503">
    <property type="term" value="P:ERAD pathway"/>
    <property type="evidence" value="ECO:0007669"/>
    <property type="project" value="UniProtKB-ARBA"/>
</dbReference>
<comment type="caution">
    <text evidence="15">The sequence shown here is derived from an EMBL/GenBank/DDBJ whole genome shotgun (WGS) entry which is preliminary data.</text>
</comment>
<feature type="active site" description="Proton donor" evidence="10">
    <location>
        <position position="368"/>
    </location>
</feature>
<evidence type="ECO:0000256" key="6">
    <source>
        <dbReference type="ARBA" id="ARBA00022837"/>
    </source>
</evidence>
<evidence type="ECO:0000313" key="16">
    <source>
        <dbReference type="Proteomes" id="UP001143981"/>
    </source>
</evidence>
<feature type="active site" description="Proton donor" evidence="10">
    <location>
        <position position="130"/>
    </location>
</feature>
<keyword evidence="4 11" id="KW-0479">Metal-binding</keyword>
<comment type="cofactor">
    <cofactor evidence="1 11">
        <name>Ca(2+)</name>
        <dbReference type="ChEBI" id="CHEBI:29108"/>
    </cofactor>
</comment>
<evidence type="ECO:0000256" key="13">
    <source>
        <dbReference type="RuleBase" id="RU361193"/>
    </source>
</evidence>
<dbReference type="PANTHER" id="PTHR11742:SF55">
    <property type="entry name" value="ENDOPLASMIC RETICULUM MANNOSYL-OLIGOSACCHARIDE 1,2-ALPHA-MANNOSIDASE"/>
    <property type="match status" value="1"/>
</dbReference>
<feature type="non-terminal residue" evidence="15">
    <location>
        <position position="1"/>
    </location>
</feature>
<dbReference type="PRINTS" id="PR00747">
    <property type="entry name" value="GLYHDRLASE47"/>
</dbReference>
<dbReference type="GO" id="GO:0005783">
    <property type="term" value="C:endoplasmic reticulum"/>
    <property type="evidence" value="ECO:0007669"/>
    <property type="project" value="TreeGrafter"/>
</dbReference>
<evidence type="ECO:0000256" key="2">
    <source>
        <dbReference type="ARBA" id="ARBA00004922"/>
    </source>
</evidence>
<dbReference type="Pfam" id="PF01532">
    <property type="entry name" value="Glyco_hydro_47"/>
    <property type="match status" value="1"/>
</dbReference>
<evidence type="ECO:0000256" key="9">
    <source>
        <dbReference type="ARBA" id="ARBA00048605"/>
    </source>
</evidence>
<evidence type="ECO:0000256" key="11">
    <source>
        <dbReference type="PIRSR" id="PIRSR601382-2"/>
    </source>
</evidence>
<dbReference type="InterPro" id="IPR050749">
    <property type="entry name" value="Glycosyl_Hydrolase_47"/>
</dbReference>
<evidence type="ECO:0000256" key="7">
    <source>
        <dbReference type="ARBA" id="ARBA00023157"/>
    </source>
</evidence>
<dbReference type="EMBL" id="JANBOI010001887">
    <property type="protein sequence ID" value="KAJ1725939.1"/>
    <property type="molecule type" value="Genomic_DNA"/>
</dbReference>
<reference evidence="15" key="1">
    <citation type="submission" date="2022-07" db="EMBL/GenBank/DDBJ databases">
        <title>Phylogenomic reconstructions and comparative analyses of Kickxellomycotina fungi.</title>
        <authorList>
            <person name="Reynolds N.K."/>
            <person name="Stajich J.E."/>
            <person name="Barry K."/>
            <person name="Grigoriev I.V."/>
            <person name="Crous P."/>
            <person name="Smith M.E."/>
        </authorList>
    </citation>
    <scope>NUCLEOTIDE SEQUENCE</scope>
    <source>
        <strain evidence="15">BCRC 34381</strain>
    </source>
</reference>
<comment type="similarity">
    <text evidence="3 13">Belongs to the glycosyl hydrolase 47 family.</text>
</comment>
<dbReference type="SUPFAM" id="SSF48225">
    <property type="entry name" value="Seven-hairpin glycosidases"/>
    <property type="match status" value="1"/>
</dbReference>
<dbReference type="GO" id="GO:0016020">
    <property type="term" value="C:membrane"/>
    <property type="evidence" value="ECO:0007669"/>
    <property type="project" value="InterPro"/>
</dbReference>
<feature type="binding site" evidence="11">
    <location>
        <position position="503"/>
    </location>
    <ligand>
        <name>Ca(2+)</name>
        <dbReference type="ChEBI" id="CHEBI:29108"/>
    </ligand>
</feature>
<evidence type="ECO:0000256" key="1">
    <source>
        <dbReference type="ARBA" id="ARBA00001913"/>
    </source>
</evidence>
<evidence type="ECO:0000256" key="5">
    <source>
        <dbReference type="ARBA" id="ARBA00022801"/>
    </source>
</evidence>
<keyword evidence="6 11" id="KW-0106">Calcium</keyword>
<keyword evidence="16" id="KW-1185">Reference proteome</keyword>
<name>A0A9W8CUC5_9FUNG</name>
<keyword evidence="5 13" id="KW-0378">Hydrolase</keyword>
<feature type="active site" evidence="10">
    <location>
        <position position="415"/>
    </location>
</feature>
<feature type="active site" evidence="10">
    <location>
        <position position="260"/>
    </location>
</feature>
<protein>
    <recommendedName>
        <fullName evidence="13">alpha-1,2-Mannosidase</fullName>
        <ecNumber evidence="13">3.2.1.-</ecNumber>
    </recommendedName>
</protein>
<organism evidence="15 16">
    <name type="scientific">Coemansia biformis</name>
    <dbReference type="NCBI Taxonomy" id="1286918"/>
    <lineage>
        <taxon>Eukaryota</taxon>
        <taxon>Fungi</taxon>
        <taxon>Fungi incertae sedis</taxon>
        <taxon>Zoopagomycota</taxon>
        <taxon>Kickxellomycotina</taxon>
        <taxon>Kickxellomycetes</taxon>
        <taxon>Kickxellales</taxon>
        <taxon>Kickxellaceae</taxon>
        <taxon>Coemansia</taxon>
    </lineage>
</organism>
<comment type="catalytic activity">
    <reaction evidence="9">
        <text>N(4)-(alpha-D-Man-(1-&gt;2)-alpha-D-Man-(1-&gt;2)-alpha-D-Man-(1-&gt;3)-[alpha-D-Man-(1-&gt;2)-alpha-D-Man-(1-&gt;3)-[alpha-D-Man-(1-&gt;2)-alpha-D-Man-(1-&gt;6)]-alpha-D-Man-(1-&gt;6)]-beta-D-Man-(1-&gt;4)-beta-D-GlcNAc-(1-&gt;4)-beta-D-GlcNAc)-L-asparaginyl-[protein] (N-glucan mannose isomer 9A1,2,3B1,2,3) + 4 H2O = N(4)-(alpha-D-Man-(1-&gt;3)-[alpha-D-Man-(1-&gt;3)-[alpha-D-Man-(1-&gt;6)]-alpha-D-Man-(1-&gt;6)]-beta-D-Man-(1-&gt;4)-beta-D-GlcNAc-(1-&gt;4)-beta-D-GlcNAc)-L-asparaginyl-[protein] (N-glucan mannose isomer 5A1,2) + 4 beta-D-mannose</text>
        <dbReference type="Rhea" id="RHEA:56008"/>
        <dbReference type="Rhea" id="RHEA-COMP:14356"/>
        <dbReference type="Rhea" id="RHEA-COMP:14367"/>
        <dbReference type="ChEBI" id="CHEBI:15377"/>
        <dbReference type="ChEBI" id="CHEBI:28563"/>
        <dbReference type="ChEBI" id="CHEBI:59087"/>
        <dbReference type="ChEBI" id="CHEBI:139493"/>
        <dbReference type="EC" id="3.2.1.113"/>
    </reaction>
</comment>
<evidence type="ECO:0000256" key="8">
    <source>
        <dbReference type="ARBA" id="ARBA00047669"/>
    </source>
</evidence>
<evidence type="ECO:0000256" key="4">
    <source>
        <dbReference type="ARBA" id="ARBA00022723"/>
    </source>
</evidence>
<dbReference type="InterPro" id="IPR036026">
    <property type="entry name" value="Seven-hairpin_glycosidases"/>
</dbReference>
<accession>A0A9W8CUC5</accession>
<comment type="pathway">
    <text evidence="2">Protein modification; protein glycosylation.</text>
</comment>
<dbReference type="GO" id="GO:0005509">
    <property type="term" value="F:calcium ion binding"/>
    <property type="evidence" value="ECO:0007669"/>
    <property type="project" value="InterPro"/>
</dbReference>
<evidence type="ECO:0000256" key="10">
    <source>
        <dbReference type="PIRSR" id="PIRSR601382-1"/>
    </source>
</evidence>
<evidence type="ECO:0000256" key="14">
    <source>
        <dbReference type="SAM" id="MobiDB-lite"/>
    </source>
</evidence>
<keyword evidence="7 12" id="KW-1015">Disulfide bond</keyword>
<dbReference type="GO" id="GO:0004571">
    <property type="term" value="F:mannosyl-oligosaccharide 1,2-alpha-mannosidase activity"/>
    <property type="evidence" value="ECO:0007669"/>
    <property type="project" value="UniProtKB-EC"/>
</dbReference>
<evidence type="ECO:0000256" key="3">
    <source>
        <dbReference type="ARBA" id="ARBA00007658"/>
    </source>
</evidence>
<dbReference type="EC" id="3.2.1.-" evidence="13"/>